<organism evidence="4">
    <name type="scientific">Auxenochlorella protothecoides</name>
    <name type="common">Green microalga</name>
    <name type="synonym">Chlorella protothecoides</name>
    <dbReference type="NCBI Taxonomy" id="3075"/>
    <lineage>
        <taxon>Eukaryota</taxon>
        <taxon>Viridiplantae</taxon>
        <taxon>Chlorophyta</taxon>
        <taxon>core chlorophytes</taxon>
        <taxon>Trebouxiophyceae</taxon>
        <taxon>Chlorellales</taxon>
        <taxon>Chlorellaceae</taxon>
        <taxon>Auxenochlorella</taxon>
    </lineage>
</organism>
<dbReference type="InterPro" id="IPR016088">
    <property type="entry name" value="Chalcone_isomerase_3-sand"/>
</dbReference>
<reference evidence="4" key="1">
    <citation type="submission" date="2015-08" db="EMBL/GenBank/DDBJ databases">
        <authorList>
            <person name="Babu N.S."/>
            <person name="Beckwith C.J."/>
            <person name="Beseler K.G."/>
            <person name="Brison A."/>
            <person name="Carone J.V."/>
            <person name="Caskin T.P."/>
            <person name="Diamond M."/>
            <person name="Durham M.E."/>
            <person name="Foxe J.M."/>
            <person name="Go M."/>
            <person name="Henderson B.A."/>
            <person name="Jones I.B."/>
            <person name="McGettigan J.A."/>
            <person name="Micheletti S.J."/>
            <person name="Nasrallah M.E."/>
            <person name="Ortiz D."/>
            <person name="Piller C.R."/>
            <person name="Privatt S.R."/>
            <person name="Schneider S.L."/>
            <person name="Sharp S."/>
            <person name="Smith T.C."/>
            <person name="Stanton J.D."/>
            <person name="Ullery H.E."/>
            <person name="Wilson R.J."/>
            <person name="Serrano M.G."/>
            <person name="Buck G."/>
            <person name="Lee V."/>
            <person name="Wang Y."/>
            <person name="Carvalho R."/>
            <person name="Voegtly L."/>
            <person name="Shi R."/>
            <person name="Duckworth R."/>
            <person name="Johnson A."/>
            <person name="Loviza R."/>
            <person name="Walstead R."/>
            <person name="Shah Z."/>
            <person name="Kiflezghi M."/>
            <person name="Wade K."/>
            <person name="Ball S.L."/>
            <person name="Bradley K.W."/>
            <person name="Asai D.J."/>
            <person name="Bowman C.A."/>
            <person name="Russell D.A."/>
            <person name="Pope W.H."/>
            <person name="Jacobs-Sera D."/>
            <person name="Hendrix R.W."/>
            <person name="Hatfull G.F."/>
        </authorList>
    </citation>
    <scope>NUCLEOTIDE SEQUENCE</scope>
</reference>
<feature type="domain" description="Chalcone isomerase" evidence="3">
    <location>
        <begin position="114"/>
        <end position="287"/>
    </location>
</feature>
<proteinExistence type="inferred from homology"/>
<evidence type="ECO:0000256" key="1">
    <source>
        <dbReference type="ARBA" id="ARBA00007166"/>
    </source>
</evidence>
<accession>A0A1D1ZXI9</accession>
<dbReference type="SUPFAM" id="SSF54626">
    <property type="entry name" value="Chalcone isomerase"/>
    <property type="match status" value="1"/>
</dbReference>
<evidence type="ECO:0000259" key="3">
    <source>
        <dbReference type="Pfam" id="PF02431"/>
    </source>
</evidence>
<name>A0A1D1ZXI9_AUXPR</name>
<dbReference type="Pfam" id="PF02431">
    <property type="entry name" value="Chalcone"/>
    <property type="match status" value="1"/>
</dbReference>
<dbReference type="GO" id="GO:0016872">
    <property type="term" value="F:intramolecular lyase activity"/>
    <property type="evidence" value="ECO:0007669"/>
    <property type="project" value="InterPro"/>
</dbReference>
<evidence type="ECO:0000313" key="4">
    <source>
        <dbReference type="EMBL" id="JAT71571.1"/>
    </source>
</evidence>
<protein>
    <recommendedName>
        <fullName evidence="2">Chalcone-flavonone isomerase family protein</fullName>
    </recommendedName>
</protein>
<comment type="similarity">
    <text evidence="1 2">Belongs to the chalcone isomerase family.</text>
</comment>
<dbReference type="Gene3D" id="3.50.70.10">
    <property type="match status" value="1"/>
</dbReference>
<dbReference type="AlphaFoldDB" id="A0A1D1ZXI9"/>
<dbReference type="Gene3D" id="1.10.890.20">
    <property type="match status" value="1"/>
</dbReference>
<dbReference type="PANTHER" id="PTHR47698:SF2">
    <property type="entry name" value="FATTY-ACID-BINDING PROTEIN 3, CHLOROPLASTIC"/>
    <property type="match status" value="1"/>
</dbReference>
<dbReference type="InterPro" id="IPR016087">
    <property type="entry name" value="Chalcone_isomerase"/>
</dbReference>
<dbReference type="PANTHER" id="PTHR47698">
    <property type="entry name" value="FATTY-ACID-BINDING PROTEIN 3, CHLOROPLASTIC"/>
    <property type="match status" value="1"/>
</dbReference>
<feature type="non-terminal residue" evidence="4">
    <location>
        <position position="1"/>
    </location>
</feature>
<dbReference type="InterPro" id="IPR036298">
    <property type="entry name" value="Chalcone_isomerase_sf"/>
</dbReference>
<dbReference type="InterPro" id="IPR016089">
    <property type="entry name" value="Chalcone_isomerase_bundle_sf"/>
</dbReference>
<evidence type="ECO:0000256" key="2">
    <source>
        <dbReference type="RuleBase" id="RU361158"/>
    </source>
</evidence>
<dbReference type="EMBL" id="GDKF01007051">
    <property type="protein sequence ID" value="JAT71571.1"/>
    <property type="molecule type" value="Transcribed_RNA"/>
</dbReference>
<sequence length="308" mass="33225">HNRNPCFSLTLQSSRVMTPVFAISSLAGRNVIPPGVHGNATWSPRMTARGGEHLGCSSFKTFKGGHGASVHKSPPRRAHRPVISCASLTVQEPSTGVEFPLVQKFWLGEEMRCIGAGARTKKVAFLGIKVYAVAVYAEAEKAARELGIRARGGFFESDDDYCSALLDGGFHKALQIHLVRNVEGTQFVEALAEALTPRMRLSGEMEKLETFSSFFQGQQLSKGSVITLLYRTDATLDIALSSPERPADLAAARASLCIKSASLCRALFETFLGESSVVPEARAVWAAGARQLLASDEVRRDTRRGGSG</sequence>
<gene>
    <name evidence="4" type="ORF">g.11342</name>
</gene>